<feature type="domain" description="GST N-terminal" evidence="1">
    <location>
        <begin position="6"/>
        <end position="80"/>
    </location>
</feature>
<accession>A0AAD7F450</accession>
<comment type="caution">
    <text evidence="3">The sequence shown here is derived from an EMBL/GenBank/DDBJ whole genome shotgun (WGS) entry which is preliminary data.</text>
</comment>
<evidence type="ECO:0008006" key="5">
    <source>
        <dbReference type="Google" id="ProtNLM"/>
    </source>
</evidence>
<evidence type="ECO:0000259" key="1">
    <source>
        <dbReference type="Pfam" id="PF13417"/>
    </source>
</evidence>
<dbReference type="EMBL" id="JARIHO010000001">
    <property type="protein sequence ID" value="KAJ7368272.1"/>
    <property type="molecule type" value="Genomic_DNA"/>
</dbReference>
<dbReference type="Gene3D" id="3.40.30.110">
    <property type="match status" value="2"/>
</dbReference>
<name>A0AAD7F450_9AGAR</name>
<dbReference type="SUPFAM" id="SSF52833">
    <property type="entry name" value="Thioredoxin-like"/>
    <property type="match status" value="1"/>
</dbReference>
<sequence>MSVIIYRYDTSVFSIKIDHVLLLKNIPHEKVNVANVLPRPEITDLLGVTHRRIPILAIGNDIYCDTSLIASALERRFPASQGYGTIFPNKKHGGGADTGLIKAFVLEWVDRVLFGHAVGVMPWDLIPATFIKDRETLVPGGHIDVQAAIAGWDKALSMLSSNMSLLEEQVETANYCDHSILIFSQLSDGREWLFETQLPSFADLSVHFMFAWIKRLPNTAPLFDASTVPKSLEWLERMENYLEHLKQSQPTVSELNGSDAAARIAAASFEPYSVVGFDAREAERLGLKAGEEVSVTRADYIAHIFGTVGKLVALNKEEFVLETKGSAGLVRCHFPRLIFTARPVG</sequence>
<evidence type="ECO:0000313" key="4">
    <source>
        <dbReference type="Proteomes" id="UP001218218"/>
    </source>
</evidence>
<dbReference type="Pfam" id="PF25907">
    <property type="entry name" value="DUF7962"/>
    <property type="match status" value="1"/>
</dbReference>
<dbReference type="Pfam" id="PF13417">
    <property type="entry name" value="GST_N_3"/>
    <property type="match status" value="1"/>
</dbReference>
<dbReference type="InterPro" id="IPR036249">
    <property type="entry name" value="Thioredoxin-like_sf"/>
</dbReference>
<evidence type="ECO:0000313" key="3">
    <source>
        <dbReference type="EMBL" id="KAJ7368272.1"/>
    </source>
</evidence>
<dbReference type="InterPro" id="IPR004045">
    <property type="entry name" value="Glutathione_S-Trfase_N"/>
</dbReference>
<protein>
    <recommendedName>
        <fullName evidence="5">GST N-terminal domain-containing protein</fullName>
    </recommendedName>
</protein>
<dbReference type="Proteomes" id="UP001218218">
    <property type="component" value="Unassembled WGS sequence"/>
</dbReference>
<dbReference type="AlphaFoldDB" id="A0AAD7F450"/>
<keyword evidence="4" id="KW-1185">Reference proteome</keyword>
<proteinExistence type="predicted"/>
<organism evidence="3 4">
    <name type="scientific">Mycena albidolilacea</name>
    <dbReference type="NCBI Taxonomy" id="1033008"/>
    <lineage>
        <taxon>Eukaryota</taxon>
        <taxon>Fungi</taxon>
        <taxon>Dikarya</taxon>
        <taxon>Basidiomycota</taxon>
        <taxon>Agaricomycotina</taxon>
        <taxon>Agaricomycetes</taxon>
        <taxon>Agaricomycetidae</taxon>
        <taxon>Agaricales</taxon>
        <taxon>Marasmiineae</taxon>
        <taxon>Mycenaceae</taxon>
        <taxon>Mycena</taxon>
    </lineage>
</organism>
<evidence type="ECO:0000259" key="2">
    <source>
        <dbReference type="Pfam" id="PF25907"/>
    </source>
</evidence>
<dbReference type="InterPro" id="IPR058268">
    <property type="entry name" value="DUF7962"/>
</dbReference>
<gene>
    <name evidence="3" type="ORF">DFH08DRAFT_20707</name>
</gene>
<reference evidence="3" key="1">
    <citation type="submission" date="2023-03" db="EMBL/GenBank/DDBJ databases">
        <title>Massive genome expansion in bonnet fungi (Mycena s.s.) driven by repeated elements and novel gene families across ecological guilds.</title>
        <authorList>
            <consortium name="Lawrence Berkeley National Laboratory"/>
            <person name="Harder C.B."/>
            <person name="Miyauchi S."/>
            <person name="Viragh M."/>
            <person name="Kuo A."/>
            <person name="Thoen E."/>
            <person name="Andreopoulos B."/>
            <person name="Lu D."/>
            <person name="Skrede I."/>
            <person name="Drula E."/>
            <person name="Henrissat B."/>
            <person name="Morin E."/>
            <person name="Kohler A."/>
            <person name="Barry K."/>
            <person name="LaButti K."/>
            <person name="Morin E."/>
            <person name="Salamov A."/>
            <person name="Lipzen A."/>
            <person name="Mereny Z."/>
            <person name="Hegedus B."/>
            <person name="Baldrian P."/>
            <person name="Stursova M."/>
            <person name="Weitz H."/>
            <person name="Taylor A."/>
            <person name="Grigoriev I.V."/>
            <person name="Nagy L.G."/>
            <person name="Martin F."/>
            <person name="Kauserud H."/>
        </authorList>
    </citation>
    <scope>NUCLEOTIDE SEQUENCE</scope>
    <source>
        <strain evidence="3">CBHHK002</strain>
    </source>
</reference>
<feature type="domain" description="DUF7962" evidence="2">
    <location>
        <begin position="130"/>
        <end position="242"/>
    </location>
</feature>